<evidence type="ECO:0000256" key="2">
    <source>
        <dbReference type="SAM" id="SignalP"/>
    </source>
</evidence>
<name>A0A1W1VBG4_PEPAS</name>
<evidence type="ECO:0000313" key="5">
    <source>
        <dbReference type="Proteomes" id="UP000192368"/>
    </source>
</evidence>
<gene>
    <name evidence="4" type="ORF">SAMN00017477_1640</name>
</gene>
<dbReference type="Proteomes" id="UP000192368">
    <property type="component" value="Unassembled WGS sequence"/>
</dbReference>
<dbReference type="RefSeq" id="WP_084231201.1">
    <property type="nucleotide sequence ID" value="NZ_FWWR01000011.1"/>
</dbReference>
<feature type="chain" id="PRO_5010699660" evidence="2">
    <location>
        <begin position="22"/>
        <end position="562"/>
    </location>
</feature>
<protein>
    <submittedName>
        <fullName evidence="4">Predicted membrane protein</fullName>
    </submittedName>
</protein>
<feature type="transmembrane region" description="Helical" evidence="1">
    <location>
        <begin position="261"/>
        <end position="284"/>
    </location>
</feature>
<keyword evidence="1" id="KW-0812">Transmembrane</keyword>
<keyword evidence="1" id="KW-1133">Transmembrane helix</keyword>
<reference evidence="5" key="1">
    <citation type="submission" date="2017-04" db="EMBL/GenBank/DDBJ databases">
        <authorList>
            <person name="Varghese N."/>
            <person name="Submissions S."/>
        </authorList>
    </citation>
    <scope>NUCLEOTIDE SEQUENCE [LARGE SCALE GENOMIC DNA]</scope>
    <source>
        <strain evidence="5">DSM 20463</strain>
    </source>
</reference>
<proteinExistence type="predicted"/>
<dbReference type="InterPro" id="IPR018702">
    <property type="entry name" value="DUF2207"/>
</dbReference>
<dbReference type="Pfam" id="PF09972">
    <property type="entry name" value="DUF2207"/>
    <property type="match status" value="1"/>
</dbReference>
<organism evidence="4 5">
    <name type="scientific">Peptoniphilus asaccharolyticus DSM 20463</name>
    <dbReference type="NCBI Taxonomy" id="573058"/>
    <lineage>
        <taxon>Bacteria</taxon>
        <taxon>Bacillati</taxon>
        <taxon>Bacillota</taxon>
        <taxon>Tissierellia</taxon>
        <taxon>Tissierellales</taxon>
        <taxon>Peptoniphilaceae</taxon>
        <taxon>Peptoniphilus</taxon>
    </lineage>
</organism>
<evidence type="ECO:0000313" key="4">
    <source>
        <dbReference type="EMBL" id="SMB90530.1"/>
    </source>
</evidence>
<sequence>MKKIFSMFLLLLLSIPSVVFADTIKSIEVEANILDDGSMEVTQIWNATPDGGTEFFIPMQNLNHMELTDFKVSDENGPYTQVSPWDIEASFDEKANKYGINTTNDGIELCFGKSALESKTYIIKYNLKNAVIGFSDSDGFNIRFINSDMEPAPDVVKVTIQKNGVDLTDSAKFWAFGFYGNIQLEDGKIVAKNTDQFTSYNHVTILVSLDKGIINPTYNIDDSFNSLKSTAFVDSDYENSQNDFDGSPGDAINPPDEDIGFIGLIIGFCIIFPILVITVAIAMYSKKRTIAMNIKEVDKDHPDYYRDIPFDGNLPAMFYLMQKEPDILNGIVSAQILKWIGSGNISIEQVKNTGMLNKLLDPEDNILKINSEPVLNDEFERTLFNYIWEAKGDDEILTDKEFKKFLIKSKEFPMKFTESIKEIGREYLIKQNYLEEKSSKKYYLTEKGMSETANLYAFERFVNDFTLISEKEPIDVALWDEILVVATLLGAGEDILESFKKFYPDYQYSGSNNIYVHYLYLNSFSKNSYNQVITTAAYGGGGSASFGGGGGFSGGGCGGGGR</sequence>
<keyword evidence="2" id="KW-0732">Signal</keyword>
<feature type="domain" description="DUF2207" evidence="3">
    <location>
        <begin position="23"/>
        <end position="175"/>
    </location>
</feature>
<dbReference type="EMBL" id="FWWR01000011">
    <property type="protein sequence ID" value="SMB90530.1"/>
    <property type="molecule type" value="Genomic_DNA"/>
</dbReference>
<evidence type="ECO:0000256" key="1">
    <source>
        <dbReference type="SAM" id="Phobius"/>
    </source>
</evidence>
<feature type="signal peptide" evidence="2">
    <location>
        <begin position="1"/>
        <end position="21"/>
    </location>
</feature>
<accession>A0A1W1VBG4</accession>
<keyword evidence="1" id="KW-0472">Membrane</keyword>
<keyword evidence="5" id="KW-1185">Reference proteome</keyword>
<dbReference type="AlphaFoldDB" id="A0A1W1VBG4"/>
<dbReference type="OrthoDB" id="46834at2"/>
<evidence type="ECO:0000259" key="3">
    <source>
        <dbReference type="Pfam" id="PF09972"/>
    </source>
</evidence>
<dbReference type="STRING" id="573058.SAMN00017477_1640"/>